<reference evidence="2" key="1">
    <citation type="submission" date="2025-08" db="UniProtKB">
        <authorList>
            <consortium name="Ensembl"/>
        </authorList>
    </citation>
    <scope>IDENTIFICATION</scope>
</reference>
<protein>
    <recommendedName>
        <fullName evidence="1">KRAB domain-containing protein</fullName>
    </recommendedName>
</protein>
<dbReference type="PROSITE" id="PS50805">
    <property type="entry name" value="KRAB"/>
    <property type="match status" value="1"/>
</dbReference>
<dbReference type="InterPro" id="IPR001909">
    <property type="entry name" value="KRAB"/>
</dbReference>
<dbReference type="PANTHER" id="PTHR23232">
    <property type="entry name" value="KRAB DOMAIN C2H2 ZINC FINGER"/>
    <property type="match status" value="1"/>
</dbReference>
<dbReference type="Proteomes" id="UP000694725">
    <property type="component" value="Unplaced"/>
</dbReference>
<dbReference type="PANTHER" id="PTHR23232:SF157">
    <property type="entry name" value="ZINC FINGER PROTEIN 525"/>
    <property type="match status" value="1"/>
</dbReference>
<dbReference type="Gene3D" id="6.10.140.140">
    <property type="match status" value="1"/>
</dbReference>
<dbReference type="AlphaFoldDB" id="A0A8D1ZH13"/>
<evidence type="ECO:0000313" key="2">
    <source>
        <dbReference type="Ensembl" id="ENSSSCP00065036842.1"/>
    </source>
</evidence>
<proteinExistence type="predicted"/>
<dbReference type="GO" id="GO:0006355">
    <property type="term" value="P:regulation of DNA-templated transcription"/>
    <property type="evidence" value="ECO:0007669"/>
    <property type="project" value="InterPro"/>
</dbReference>
<dbReference type="CDD" id="cd07765">
    <property type="entry name" value="KRAB_A-box"/>
    <property type="match status" value="1"/>
</dbReference>
<name>A0A8D1ZH13_PIG</name>
<dbReference type="SUPFAM" id="SSF109640">
    <property type="entry name" value="KRAB domain (Kruppel-associated box)"/>
    <property type="match status" value="1"/>
</dbReference>
<accession>A0A8D1ZH13</accession>
<feature type="domain" description="KRAB" evidence="1">
    <location>
        <begin position="46"/>
        <end position="117"/>
    </location>
</feature>
<dbReference type="InterPro" id="IPR036051">
    <property type="entry name" value="KRAB_dom_sf"/>
</dbReference>
<dbReference type="InterPro" id="IPR050169">
    <property type="entry name" value="Krueppel_C2H2_ZnF"/>
</dbReference>
<organism evidence="2 3">
    <name type="scientific">Sus scrofa</name>
    <name type="common">Pig</name>
    <dbReference type="NCBI Taxonomy" id="9823"/>
    <lineage>
        <taxon>Eukaryota</taxon>
        <taxon>Metazoa</taxon>
        <taxon>Chordata</taxon>
        <taxon>Craniata</taxon>
        <taxon>Vertebrata</taxon>
        <taxon>Euteleostomi</taxon>
        <taxon>Mammalia</taxon>
        <taxon>Eutheria</taxon>
        <taxon>Laurasiatheria</taxon>
        <taxon>Artiodactyla</taxon>
        <taxon>Suina</taxon>
        <taxon>Suidae</taxon>
        <taxon>Sus</taxon>
    </lineage>
</organism>
<dbReference type="Ensembl" id="ENSSSCT00065084469.1">
    <property type="protein sequence ID" value="ENSSSCP00065036842.1"/>
    <property type="gene ID" value="ENSSSCG00065061625.1"/>
</dbReference>
<dbReference type="SMART" id="SM00349">
    <property type="entry name" value="KRAB"/>
    <property type="match status" value="1"/>
</dbReference>
<evidence type="ECO:0000259" key="1">
    <source>
        <dbReference type="PROSITE" id="PS50805"/>
    </source>
</evidence>
<sequence>MRISFFFLIFFYFIFFFIFFSHCTARGSGYPYMYTLQLQFFPHPFLCFEDVAIDFSPEEWECLDLGQRDLYRDVMIEICRHLVSLEYVISKPDLVRLLEPKKDPWDVKGMETVAIQPGMCAWVKQMTQESYNRLWEDVLQWH</sequence>
<evidence type="ECO:0000313" key="3">
    <source>
        <dbReference type="Proteomes" id="UP000694725"/>
    </source>
</evidence>
<dbReference type="Pfam" id="PF01352">
    <property type="entry name" value="KRAB"/>
    <property type="match status" value="1"/>
</dbReference>